<dbReference type="InterPro" id="IPR050156">
    <property type="entry name" value="TC-AMP_synthase_SUA5"/>
</dbReference>
<evidence type="ECO:0000256" key="7">
    <source>
        <dbReference type="ARBA" id="ARBA00048366"/>
    </source>
</evidence>
<evidence type="ECO:0000256" key="3">
    <source>
        <dbReference type="ARBA" id="ARBA00012584"/>
    </source>
</evidence>
<keyword evidence="5" id="KW-0963">Cytoplasm</keyword>
<dbReference type="EMBL" id="KV926585">
    <property type="protein sequence ID" value="PIO36918.1"/>
    <property type="molecule type" value="Genomic_DNA"/>
</dbReference>
<dbReference type="GO" id="GO:0006450">
    <property type="term" value="P:regulation of translational fidelity"/>
    <property type="evidence" value="ECO:0007669"/>
    <property type="project" value="TreeGrafter"/>
</dbReference>
<keyword evidence="6" id="KW-0808">Transferase</keyword>
<sequence>MFCFCCRLEIETEDNEISIFISSFVHLQEKSVLSRRVQGLIQGLWPNPVGFVFPKKGNWLDSLGVADCSSLLGTPRSVTLYISDLEVTTQIINLVGPIAVRSLGKKTHRTQMVPDLSFPKFPAKVDRILLEEIRKNDYKFTIVDCMDLEKGTVNIIEEGSVPVTQVMDVLHTVITREENYISAANSVRL</sequence>
<dbReference type="GO" id="GO:0005737">
    <property type="term" value="C:cytoplasm"/>
    <property type="evidence" value="ECO:0007669"/>
    <property type="project" value="UniProtKB-SubCell"/>
</dbReference>
<name>A0A2G9S9R3_AQUCT</name>
<evidence type="ECO:0000313" key="10">
    <source>
        <dbReference type="Proteomes" id="UP000228934"/>
    </source>
</evidence>
<organism evidence="9 10">
    <name type="scientific">Aquarana catesbeiana</name>
    <name type="common">American bullfrog</name>
    <name type="synonym">Rana catesbeiana</name>
    <dbReference type="NCBI Taxonomy" id="8400"/>
    <lineage>
        <taxon>Eukaryota</taxon>
        <taxon>Metazoa</taxon>
        <taxon>Chordata</taxon>
        <taxon>Craniata</taxon>
        <taxon>Vertebrata</taxon>
        <taxon>Euteleostomi</taxon>
        <taxon>Amphibia</taxon>
        <taxon>Batrachia</taxon>
        <taxon>Anura</taxon>
        <taxon>Neobatrachia</taxon>
        <taxon>Ranoidea</taxon>
        <taxon>Ranidae</taxon>
        <taxon>Aquarana</taxon>
    </lineage>
</organism>
<evidence type="ECO:0000256" key="4">
    <source>
        <dbReference type="ARBA" id="ARBA00015492"/>
    </source>
</evidence>
<gene>
    <name evidence="9" type="ORF">AB205_0019160</name>
</gene>
<dbReference type="GO" id="GO:0061710">
    <property type="term" value="F:L-threonylcarbamoyladenylate synthase"/>
    <property type="evidence" value="ECO:0007669"/>
    <property type="project" value="UniProtKB-EC"/>
</dbReference>
<proteinExistence type="inferred from homology"/>
<dbReference type="SUPFAM" id="SSF55821">
    <property type="entry name" value="YrdC/RibB"/>
    <property type="match status" value="1"/>
</dbReference>
<evidence type="ECO:0000256" key="1">
    <source>
        <dbReference type="ARBA" id="ARBA00004496"/>
    </source>
</evidence>
<evidence type="ECO:0000256" key="5">
    <source>
        <dbReference type="ARBA" id="ARBA00022490"/>
    </source>
</evidence>
<comment type="catalytic activity">
    <reaction evidence="7">
        <text>L-threonine + hydrogencarbonate + ATP = L-threonylcarbamoyladenylate + diphosphate + H2O</text>
        <dbReference type="Rhea" id="RHEA:36407"/>
        <dbReference type="ChEBI" id="CHEBI:15377"/>
        <dbReference type="ChEBI" id="CHEBI:17544"/>
        <dbReference type="ChEBI" id="CHEBI:30616"/>
        <dbReference type="ChEBI" id="CHEBI:33019"/>
        <dbReference type="ChEBI" id="CHEBI:57926"/>
        <dbReference type="ChEBI" id="CHEBI:73682"/>
        <dbReference type="EC" id="2.7.7.87"/>
    </reaction>
</comment>
<reference evidence="10" key="1">
    <citation type="journal article" date="2017" name="Nat. Commun.">
        <title>The North American bullfrog draft genome provides insight into hormonal regulation of long noncoding RNA.</title>
        <authorList>
            <person name="Hammond S.A."/>
            <person name="Warren R.L."/>
            <person name="Vandervalk B.P."/>
            <person name="Kucuk E."/>
            <person name="Khan H."/>
            <person name="Gibb E.A."/>
            <person name="Pandoh P."/>
            <person name="Kirk H."/>
            <person name="Zhao Y."/>
            <person name="Jones M."/>
            <person name="Mungall A.J."/>
            <person name="Coope R."/>
            <person name="Pleasance S."/>
            <person name="Moore R.A."/>
            <person name="Holt R.A."/>
            <person name="Round J.M."/>
            <person name="Ohora S."/>
            <person name="Walle B.V."/>
            <person name="Veldhoen N."/>
            <person name="Helbing C.C."/>
            <person name="Birol I."/>
        </authorList>
    </citation>
    <scope>NUCLEOTIDE SEQUENCE [LARGE SCALE GENOMIC DNA]</scope>
</reference>
<dbReference type="InterPro" id="IPR006070">
    <property type="entry name" value="Sua5-like_dom"/>
</dbReference>
<keyword evidence="10" id="KW-1185">Reference proteome</keyword>
<dbReference type="AlphaFoldDB" id="A0A2G9S9R3"/>
<comment type="similarity">
    <text evidence="2">Belongs to the SUA5 family.</text>
</comment>
<dbReference type="OrthoDB" id="9893463at2759"/>
<dbReference type="InterPro" id="IPR017945">
    <property type="entry name" value="DHBP_synth_RibB-like_a/b_dom"/>
</dbReference>
<evidence type="ECO:0000256" key="2">
    <source>
        <dbReference type="ARBA" id="ARBA00007663"/>
    </source>
</evidence>
<dbReference type="PANTHER" id="PTHR17490">
    <property type="entry name" value="SUA5"/>
    <property type="match status" value="1"/>
</dbReference>
<dbReference type="Pfam" id="PF01300">
    <property type="entry name" value="Sua5_yciO_yrdC"/>
    <property type="match status" value="1"/>
</dbReference>
<dbReference type="Proteomes" id="UP000228934">
    <property type="component" value="Unassembled WGS sequence"/>
</dbReference>
<dbReference type="Gene3D" id="3.90.870.10">
    <property type="entry name" value="DHBP synthase"/>
    <property type="match status" value="1"/>
</dbReference>
<dbReference type="PANTHER" id="PTHR17490:SF17">
    <property type="entry name" value="THREONYLCARBAMOYL-AMP SYNTHASE"/>
    <property type="match status" value="1"/>
</dbReference>
<dbReference type="GO" id="GO:0000049">
    <property type="term" value="F:tRNA binding"/>
    <property type="evidence" value="ECO:0007669"/>
    <property type="project" value="TreeGrafter"/>
</dbReference>
<evidence type="ECO:0000256" key="6">
    <source>
        <dbReference type="ARBA" id="ARBA00022679"/>
    </source>
</evidence>
<protein>
    <recommendedName>
        <fullName evidence="4">Threonylcarbamoyl-AMP synthase</fullName>
        <ecNumber evidence="3">2.7.7.87</ecNumber>
    </recommendedName>
</protein>
<comment type="subcellular location">
    <subcellularLocation>
        <location evidence="1">Cytoplasm</location>
    </subcellularLocation>
</comment>
<evidence type="ECO:0000313" key="9">
    <source>
        <dbReference type="EMBL" id="PIO36918.1"/>
    </source>
</evidence>
<dbReference type="EC" id="2.7.7.87" evidence="3"/>
<evidence type="ECO:0000259" key="8">
    <source>
        <dbReference type="Pfam" id="PF01300"/>
    </source>
</evidence>
<accession>A0A2G9S9R3</accession>
<feature type="domain" description="YrdC-like" evidence="8">
    <location>
        <begin position="13"/>
        <end position="158"/>
    </location>
</feature>
<dbReference type="GO" id="GO:0003725">
    <property type="term" value="F:double-stranded RNA binding"/>
    <property type="evidence" value="ECO:0007669"/>
    <property type="project" value="InterPro"/>
</dbReference>